<dbReference type="Proteomes" id="UP000198460">
    <property type="component" value="Unassembled WGS sequence"/>
</dbReference>
<organism evidence="3 4">
    <name type="scientific">Burkholderia singularis</name>
    <dbReference type="NCBI Taxonomy" id="1503053"/>
    <lineage>
        <taxon>Bacteria</taxon>
        <taxon>Pseudomonadati</taxon>
        <taxon>Pseudomonadota</taxon>
        <taxon>Betaproteobacteria</taxon>
        <taxon>Burkholderiales</taxon>
        <taxon>Burkholderiaceae</taxon>
        <taxon>Burkholderia</taxon>
        <taxon>pseudomallei group</taxon>
    </lineage>
</organism>
<feature type="domain" description="Solute-binding protein family 3/N-terminal" evidence="2">
    <location>
        <begin position="91"/>
        <end position="323"/>
    </location>
</feature>
<dbReference type="PANTHER" id="PTHR35936">
    <property type="entry name" value="MEMBRANE-BOUND LYTIC MUREIN TRANSGLYCOSYLASE F"/>
    <property type="match status" value="1"/>
</dbReference>
<dbReference type="SMART" id="SM00062">
    <property type="entry name" value="PBPb"/>
    <property type="match status" value="1"/>
</dbReference>
<evidence type="ECO:0000313" key="3">
    <source>
        <dbReference type="EMBL" id="SMF98966.1"/>
    </source>
</evidence>
<dbReference type="PROSITE" id="PS51318">
    <property type="entry name" value="TAT"/>
    <property type="match status" value="1"/>
</dbReference>
<dbReference type="Gene3D" id="3.40.190.10">
    <property type="entry name" value="Periplasmic binding protein-like II"/>
    <property type="match status" value="2"/>
</dbReference>
<dbReference type="AlphaFoldDB" id="A0A238H181"/>
<keyword evidence="1" id="KW-0732">Signal</keyword>
<evidence type="ECO:0000313" key="4">
    <source>
        <dbReference type="Proteomes" id="UP000198460"/>
    </source>
</evidence>
<accession>A0A238H181</accession>
<evidence type="ECO:0000256" key="1">
    <source>
        <dbReference type="ARBA" id="ARBA00022729"/>
    </source>
</evidence>
<protein>
    <submittedName>
        <fullName evidence="3">Glutamine ABC transporter, periplasmic glutamine-binding protein (TC 3.A.1.3.2)</fullName>
    </submittedName>
</protein>
<dbReference type="EMBL" id="FXAN01000036">
    <property type="protein sequence ID" value="SMF98966.1"/>
    <property type="molecule type" value="Genomic_DNA"/>
</dbReference>
<dbReference type="InterPro" id="IPR006311">
    <property type="entry name" value="TAT_signal"/>
</dbReference>
<dbReference type="CDD" id="cd01004">
    <property type="entry name" value="PBP2_MidA_like"/>
    <property type="match status" value="1"/>
</dbReference>
<gene>
    <name evidence="3" type="ORF">BSIN_2182</name>
</gene>
<dbReference type="Pfam" id="PF00497">
    <property type="entry name" value="SBP_bac_3"/>
    <property type="match status" value="1"/>
</dbReference>
<dbReference type="PANTHER" id="PTHR35936:SF17">
    <property type="entry name" value="ARGININE-BINDING EXTRACELLULAR PROTEIN ARTP"/>
    <property type="match status" value="1"/>
</dbReference>
<name>A0A238H181_9BURK</name>
<evidence type="ECO:0000259" key="2">
    <source>
        <dbReference type="SMART" id="SM00062"/>
    </source>
</evidence>
<dbReference type="InterPro" id="IPR001638">
    <property type="entry name" value="Solute-binding_3/MltF_N"/>
</dbReference>
<proteinExistence type="predicted"/>
<sequence>MKVDVTLRGGPSALCFSDTGDITAMNDRRAFVRAALMTAAGAALFGVPPLAARAAAIAIDLDPRQAGRVRAAPDPAAIHAATGYRWVGDGVLTVAIAPHVPPVATYATDARTVVGADPDYAQLVADALGRRLALVPIAWADWPLGLTSGKYDAVISNVGVTEQRKKKFDFTTYRLGLHGFYVRRGSPVTRIAGPSDVAGLRIITTAGTSQERILLEWNRRNVAQGLKPLALLYFDDDGASRVALLSGRADVELNPNAALAYEAAREGRIRNVGSVNAGWPLNADVAIATRRGSGLADALTLATNDLIRNGKYRQALVRWGLLSEAIERSETNPPGLPSF</sequence>
<reference evidence="3 4" key="1">
    <citation type="submission" date="2017-04" db="EMBL/GenBank/DDBJ databases">
        <authorList>
            <person name="Afonso C.L."/>
            <person name="Miller P.J."/>
            <person name="Scott M.A."/>
            <person name="Spackman E."/>
            <person name="Goraichik I."/>
            <person name="Dimitrov K.M."/>
            <person name="Suarez D.L."/>
            <person name="Swayne D.E."/>
        </authorList>
    </citation>
    <scope>NUCLEOTIDE SEQUENCE [LARGE SCALE GENOMIC DNA]</scope>
    <source>
        <strain evidence="3">LMG 28154</strain>
    </source>
</reference>
<dbReference type="SUPFAM" id="SSF53850">
    <property type="entry name" value="Periplasmic binding protein-like II"/>
    <property type="match status" value="1"/>
</dbReference>